<dbReference type="InterPro" id="IPR028081">
    <property type="entry name" value="Leu-bd"/>
</dbReference>
<evidence type="ECO:0000259" key="5">
    <source>
        <dbReference type="Pfam" id="PF13458"/>
    </source>
</evidence>
<dbReference type="CDD" id="cd06268">
    <property type="entry name" value="PBP1_ABC_transporter_LIVBP-like"/>
    <property type="match status" value="1"/>
</dbReference>
<feature type="coiled-coil region" evidence="3">
    <location>
        <begin position="104"/>
        <end position="131"/>
    </location>
</feature>
<comment type="caution">
    <text evidence="6">The sequence shown here is derived from an EMBL/GenBank/DDBJ whole genome shotgun (WGS) entry which is preliminary data.</text>
</comment>
<dbReference type="SUPFAM" id="SSF53822">
    <property type="entry name" value="Periplasmic binding protein-like I"/>
    <property type="match status" value="1"/>
</dbReference>
<evidence type="ECO:0000256" key="1">
    <source>
        <dbReference type="ARBA" id="ARBA00010062"/>
    </source>
</evidence>
<keyword evidence="3" id="KW-0175">Coiled coil</keyword>
<keyword evidence="2 4" id="KW-0732">Signal</keyword>
<evidence type="ECO:0000256" key="3">
    <source>
        <dbReference type="SAM" id="Coils"/>
    </source>
</evidence>
<evidence type="ECO:0000256" key="4">
    <source>
        <dbReference type="SAM" id="SignalP"/>
    </source>
</evidence>
<comment type="similarity">
    <text evidence="1">Belongs to the leucine-binding protein family.</text>
</comment>
<organism evidence="6 7">
    <name type="scientific">Anditalea andensis</name>
    <dbReference type="NCBI Taxonomy" id="1048983"/>
    <lineage>
        <taxon>Bacteria</taxon>
        <taxon>Pseudomonadati</taxon>
        <taxon>Bacteroidota</taxon>
        <taxon>Cytophagia</taxon>
        <taxon>Cytophagales</taxon>
        <taxon>Cytophagaceae</taxon>
        <taxon>Anditalea</taxon>
    </lineage>
</organism>
<evidence type="ECO:0000313" key="7">
    <source>
        <dbReference type="Proteomes" id="UP000027821"/>
    </source>
</evidence>
<evidence type="ECO:0000313" key="6">
    <source>
        <dbReference type="EMBL" id="KEO74863.1"/>
    </source>
</evidence>
<evidence type="ECO:0000256" key="2">
    <source>
        <dbReference type="ARBA" id="ARBA00022729"/>
    </source>
</evidence>
<dbReference type="OrthoDB" id="1490998at2"/>
<dbReference type="Gene3D" id="1.25.40.10">
    <property type="entry name" value="Tetratricopeptide repeat domain"/>
    <property type="match status" value="1"/>
</dbReference>
<dbReference type="STRING" id="1048983.EL17_04070"/>
<dbReference type="EMBL" id="JMIH01000014">
    <property type="protein sequence ID" value="KEO74863.1"/>
    <property type="molecule type" value="Genomic_DNA"/>
</dbReference>
<dbReference type="InterPro" id="IPR051010">
    <property type="entry name" value="BCAA_transport"/>
</dbReference>
<feature type="chain" id="PRO_5001695706" description="Leucine-binding protein domain-containing protein" evidence="4">
    <location>
        <begin position="20"/>
        <end position="551"/>
    </location>
</feature>
<proteinExistence type="inferred from homology"/>
<dbReference type="PANTHER" id="PTHR30483">
    <property type="entry name" value="LEUCINE-SPECIFIC-BINDING PROTEIN"/>
    <property type="match status" value="1"/>
</dbReference>
<dbReference type="Proteomes" id="UP000027821">
    <property type="component" value="Unassembled WGS sequence"/>
</dbReference>
<name>A0A074L4S8_9BACT</name>
<gene>
    <name evidence="6" type="ORF">EL17_04070</name>
</gene>
<reference evidence="6 7" key="1">
    <citation type="submission" date="2014-04" db="EMBL/GenBank/DDBJ databases">
        <title>Characterization and application of a salt tolerant electro-active bacterium.</title>
        <authorList>
            <person name="Yang L."/>
            <person name="Wei S."/>
            <person name="Tay Q.X.M."/>
        </authorList>
    </citation>
    <scope>NUCLEOTIDE SEQUENCE [LARGE SCALE GENOMIC DNA]</scope>
    <source>
        <strain evidence="6 7">LY1</strain>
    </source>
</reference>
<dbReference type="PANTHER" id="PTHR30483:SF6">
    <property type="entry name" value="PERIPLASMIC BINDING PROTEIN OF ABC TRANSPORTER FOR NATURAL AMINO ACIDS"/>
    <property type="match status" value="1"/>
</dbReference>
<accession>A0A074L4S8</accession>
<feature type="signal peptide" evidence="4">
    <location>
        <begin position="1"/>
        <end position="19"/>
    </location>
</feature>
<dbReference type="InterPro" id="IPR011990">
    <property type="entry name" value="TPR-like_helical_dom_sf"/>
</dbReference>
<dbReference type="InterPro" id="IPR028082">
    <property type="entry name" value="Peripla_BP_I"/>
</dbReference>
<keyword evidence="7" id="KW-1185">Reference proteome</keyword>
<protein>
    <recommendedName>
        <fullName evidence="5">Leucine-binding protein domain-containing protein</fullName>
    </recommendedName>
</protein>
<sequence>MKKIFFIILLIVFSSDIYAQDDLQNYERGKKLVEYGNWQEAMEMLRPYMNSRQYGDLSHYAHFHFARAAYGNGQYELAKGALETVLDERRWGHTDEARYLLVLSHFNQEENEEALNEIKRLRDETLKDEAERATFDFLKNANLTWMISNLDKFQENKGYTLAIRNQLERKTVMSADERRVFQSIRTETSGGQSTARSSSNQTLDIALVLPFNYNGGSGVSRLQGGNFIFEYYKGLRLAVEKAKKEGMDVNLQIFDTERKPEVIDKILRDPFFQVADIIIGPVYPEETNIIAPFAELNKIPQVNPLSNLEDNIQGAEYSYLFRPSTSAMASGIIDYAVRRSSSKKIAIAYSGTSKDELLAKQVVSLAEQRGFQIVRNQKIDGKNTRDFFTDLGISRGRNATADIIVVLSDDPNVASPAFTVLESLNTHVPVVVPDSWLYFDFASFEMMHDQNVRFIGNNTINFEQEGLQKFRDDFYDKYQVYPGLYGHLGYETFYWVQQNLNSRIGFDFSRNLRRAGKQEGNISFGYNFANGRANQMVPILKLEDGILKIEQ</sequence>
<dbReference type="Gene3D" id="3.40.50.2300">
    <property type="match status" value="2"/>
</dbReference>
<dbReference type="AlphaFoldDB" id="A0A074L4S8"/>
<feature type="domain" description="Leucine-binding protein" evidence="5">
    <location>
        <begin position="233"/>
        <end position="495"/>
    </location>
</feature>
<dbReference type="SUPFAM" id="SSF48452">
    <property type="entry name" value="TPR-like"/>
    <property type="match status" value="1"/>
</dbReference>
<dbReference type="Pfam" id="PF13458">
    <property type="entry name" value="Peripla_BP_6"/>
    <property type="match status" value="1"/>
</dbReference>
<dbReference type="RefSeq" id="WP_035071164.1">
    <property type="nucleotide sequence ID" value="NZ_JMIH01000014.1"/>
</dbReference>
<dbReference type="eggNOG" id="COG0683">
    <property type="taxonomic scope" value="Bacteria"/>
</dbReference>